<dbReference type="PANTHER" id="PTHR31488">
    <property type="entry name" value="DPY-19-LIKE 1, LIKE (H. SAPIENS)"/>
    <property type="match status" value="1"/>
</dbReference>
<accession>A0A0R3W452</accession>
<feature type="region of interest" description="Disordered" evidence="8">
    <location>
        <begin position="598"/>
        <end position="640"/>
    </location>
</feature>
<dbReference type="Proteomes" id="UP000282613">
    <property type="component" value="Unassembled WGS sequence"/>
</dbReference>
<reference evidence="12" key="1">
    <citation type="submission" date="2017-02" db="UniProtKB">
        <authorList>
            <consortium name="WormBaseParasite"/>
        </authorList>
    </citation>
    <scope>IDENTIFICATION</scope>
</reference>
<organism evidence="12">
    <name type="scientific">Taenia asiatica</name>
    <name type="common">Asian tapeworm</name>
    <dbReference type="NCBI Taxonomy" id="60517"/>
    <lineage>
        <taxon>Eukaryota</taxon>
        <taxon>Metazoa</taxon>
        <taxon>Spiralia</taxon>
        <taxon>Lophotrochozoa</taxon>
        <taxon>Platyhelminthes</taxon>
        <taxon>Cestoda</taxon>
        <taxon>Eucestoda</taxon>
        <taxon>Cyclophyllidea</taxon>
        <taxon>Taeniidae</taxon>
        <taxon>Taenia</taxon>
    </lineage>
</organism>
<evidence type="ECO:0000256" key="4">
    <source>
        <dbReference type="ARBA" id="ARBA00022679"/>
    </source>
</evidence>
<feature type="region of interest" description="Disordered" evidence="8">
    <location>
        <begin position="1"/>
        <end position="40"/>
    </location>
</feature>
<evidence type="ECO:0000256" key="9">
    <source>
        <dbReference type="SAM" id="Phobius"/>
    </source>
</evidence>
<feature type="transmembrane region" description="Helical" evidence="9">
    <location>
        <begin position="243"/>
        <end position="267"/>
    </location>
</feature>
<dbReference type="InterPro" id="IPR018732">
    <property type="entry name" value="Dpy-19/Dpy-19-like"/>
</dbReference>
<dbReference type="OrthoDB" id="6019623at2759"/>
<sequence length="968" mass="106767">MSVRRRHGVRPSSASTYSISSSSSDEADTPLPQRLQRAPPRLRRSSRLPGTLLVIAIAILSGLLHCGHVASLHENHLSFSYLSNVERELTFRSEMAFYYSFYKQIILAESFYSGLDSLFNDTMTEYPGVLGKVAKGWKMEEWGLLPGYPALEAATDGVRVLERFNLYPEVILAGLYRVLRHFDLLHSECFEVVIEGISKTHALAVPAKQIDGDSRFLPSLEPMGTLTGDKVLSCEGSREPPIFYVNSVFCLTGLTVMGLVLSGWLVACCGSGGGCGGGSVFSLATTIWGAVLPLVGFFFNHAEATRVQWSPPLRESFAYPFFVLQQSLLIWLLQDISPVRRQHRHAFSHLFYILLLLAFQLPWQFAQFALLTQLLALLATYVVVALVTLLSVPLSSTSSAASVNVSFGVLCSLARCLLDVLGCQLVALIISWAAQLGNRLLLTSAYLPCLVGCLFGAWFIRSLETVEPEKMDEFESHSMRCLSLRPIKPLHGGFLSSLIVAHLLVLVVGCLVAASIARLLLRYVVVDFSDGAHIVDLVKVKLLCGNRTFHTQLYTCSETFDFLPVSTWLELTRTGLLPCAALAVLVTIRQLLLPCRSDHTTSTSASSAASKASTETTSKKKSDKRAVVEDDSDASDGEAGASTVSLKSRCLQEQILLARATPAFIADVISVFVIMQLFAFGVLAVLVMRLKLFFTPQLCLSLAILSQPRLYFGSQKILPHLMPINQRGAKKRRRSAHHSTATAFVPSWRKLLAIHIVFILALALAAQRGMHNLREEWSKHGQFSDFTMETLLHWAAQLPPPPPAPHPDVWVFSGAMPTMATLRLGLVVPSLPSSYPSAINATSGQRARFAVTNHPHYENAAIRWRTELAYVVCSRKPAEAVWRIYRHVLKVDFIVIERDWCLSPGAKLGCSSVELWDLLDPALAGHNAPGPLCKAAFEEAPLHESLSRFFSPVFRSIDRSLVVWRVVP</sequence>
<keyword evidence="5 9" id="KW-0812">Transmembrane</keyword>
<feature type="transmembrane region" description="Helical" evidence="9">
    <location>
        <begin position="440"/>
        <end position="460"/>
    </location>
</feature>
<dbReference type="GO" id="GO:0005637">
    <property type="term" value="C:nuclear inner membrane"/>
    <property type="evidence" value="ECO:0007669"/>
    <property type="project" value="TreeGrafter"/>
</dbReference>
<evidence type="ECO:0000256" key="2">
    <source>
        <dbReference type="ARBA" id="ARBA00008744"/>
    </source>
</evidence>
<evidence type="ECO:0000256" key="5">
    <source>
        <dbReference type="ARBA" id="ARBA00022692"/>
    </source>
</evidence>
<feature type="transmembrane region" description="Helical" evidence="9">
    <location>
        <begin position="494"/>
        <end position="521"/>
    </location>
</feature>
<keyword evidence="11" id="KW-1185">Reference proteome</keyword>
<feature type="transmembrane region" description="Helical" evidence="9">
    <location>
        <begin position="371"/>
        <end position="395"/>
    </location>
</feature>
<dbReference type="STRING" id="60517.A0A0R3W452"/>
<feature type="transmembrane region" description="Helical" evidence="9">
    <location>
        <begin position="346"/>
        <end position="365"/>
    </location>
</feature>
<evidence type="ECO:0000256" key="6">
    <source>
        <dbReference type="ARBA" id="ARBA00022989"/>
    </source>
</evidence>
<feature type="transmembrane region" description="Helical" evidence="9">
    <location>
        <begin position="317"/>
        <end position="334"/>
    </location>
</feature>
<dbReference type="WBParaSite" id="TASK_0000476701-mRNA-1">
    <property type="protein sequence ID" value="TASK_0000476701-mRNA-1"/>
    <property type="gene ID" value="TASK_0000476701"/>
</dbReference>
<dbReference type="AlphaFoldDB" id="A0A0R3W452"/>
<evidence type="ECO:0000313" key="12">
    <source>
        <dbReference type="WBParaSite" id="TASK_0000476701-mRNA-1"/>
    </source>
</evidence>
<dbReference type="GO" id="GO:0000030">
    <property type="term" value="F:mannosyltransferase activity"/>
    <property type="evidence" value="ECO:0007669"/>
    <property type="project" value="TreeGrafter"/>
</dbReference>
<feature type="transmembrane region" description="Helical" evidence="9">
    <location>
        <begin position="279"/>
        <end position="297"/>
    </location>
</feature>
<evidence type="ECO:0000256" key="1">
    <source>
        <dbReference type="ARBA" id="ARBA00004141"/>
    </source>
</evidence>
<keyword evidence="3" id="KW-0328">Glycosyltransferase</keyword>
<reference evidence="10 11" key="2">
    <citation type="submission" date="2018-11" db="EMBL/GenBank/DDBJ databases">
        <authorList>
            <consortium name="Pathogen Informatics"/>
        </authorList>
    </citation>
    <scope>NUCLEOTIDE SEQUENCE [LARGE SCALE GENOMIC DNA]</scope>
</reference>
<evidence type="ECO:0000256" key="3">
    <source>
        <dbReference type="ARBA" id="ARBA00022676"/>
    </source>
</evidence>
<gene>
    <name evidence="10" type="ORF">TASK_LOCUS4768</name>
</gene>
<name>A0A0R3W452_TAEAS</name>
<dbReference type="EMBL" id="UYRS01018370">
    <property type="protein sequence ID" value="VDK33962.1"/>
    <property type="molecule type" value="Genomic_DNA"/>
</dbReference>
<keyword evidence="7 9" id="KW-0472">Membrane</keyword>
<dbReference type="PANTHER" id="PTHR31488:SF1">
    <property type="entry name" value="C-MANNOSYLTRANSFERASE DPY19L1"/>
    <property type="match status" value="1"/>
</dbReference>
<feature type="compositionally biased region" description="Low complexity" evidence="8">
    <location>
        <begin position="12"/>
        <end position="39"/>
    </location>
</feature>
<evidence type="ECO:0000313" key="11">
    <source>
        <dbReference type="Proteomes" id="UP000282613"/>
    </source>
</evidence>
<evidence type="ECO:0000313" key="10">
    <source>
        <dbReference type="EMBL" id="VDK33962.1"/>
    </source>
</evidence>
<feature type="transmembrane region" description="Helical" evidence="9">
    <location>
        <begin position="664"/>
        <end position="688"/>
    </location>
</feature>
<comment type="similarity">
    <text evidence="2">Belongs to the dpy-19 family.</text>
</comment>
<keyword evidence="6 9" id="KW-1133">Transmembrane helix</keyword>
<proteinExistence type="inferred from homology"/>
<protein>
    <submittedName>
        <fullName evidence="12">C-mannosyltransferase DPY19L1</fullName>
    </submittedName>
</protein>
<feature type="compositionally biased region" description="Basic and acidic residues" evidence="8">
    <location>
        <begin position="617"/>
        <end position="628"/>
    </location>
</feature>
<keyword evidence="4" id="KW-0808">Transferase</keyword>
<comment type="subcellular location">
    <subcellularLocation>
        <location evidence="1">Membrane</location>
        <topology evidence="1">Multi-pass membrane protein</topology>
    </subcellularLocation>
</comment>
<feature type="transmembrane region" description="Helical" evidence="9">
    <location>
        <begin position="51"/>
        <end position="70"/>
    </location>
</feature>
<evidence type="ECO:0000256" key="7">
    <source>
        <dbReference type="ARBA" id="ARBA00023136"/>
    </source>
</evidence>
<feature type="compositionally biased region" description="Low complexity" evidence="8">
    <location>
        <begin position="600"/>
        <end position="616"/>
    </location>
</feature>
<evidence type="ECO:0000256" key="8">
    <source>
        <dbReference type="SAM" id="MobiDB-lite"/>
    </source>
</evidence>
<dbReference type="Pfam" id="PF10034">
    <property type="entry name" value="Dpy19"/>
    <property type="match status" value="3"/>
</dbReference>